<feature type="compositionally biased region" description="Low complexity" evidence="1">
    <location>
        <begin position="247"/>
        <end position="260"/>
    </location>
</feature>
<evidence type="ECO:0000256" key="1">
    <source>
        <dbReference type="SAM" id="MobiDB-lite"/>
    </source>
</evidence>
<dbReference type="EMBL" id="CAUYUJ010012002">
    <property type="protein sequence ID" value="CAK0833036.1"/>
    <property type="molecule type" value="Genomic_DNA"/>
</dbReference>
<organism evidence="2 3">
    <name type="scientific">Prorocentrum cordatum</name>
    <dbReference type="NCBI Taxonomy" id="2364126"/>
    <lineage>
        <taxon>Eukaryota</taxon>
        <taxon>Sar</taxon>
        <taxon>Alveolata</taxon>
        <taxon>Dinophyceae</taxon>
        <taxon>Prorocentrales</taxon>
        <taxon>Prorocentraceae</taxon>
        <taxon>Prorocentrum</taxon>
    </lineage>
</organism>
<proteinExistence type="predicted"/>
<accession>A0ABN9SMU0</accession>
<name>A0ABN9SMU0_9DINO</name>
<evidence type="ECO:0000313" key="3">
    <source>
        <dbReference type="Proteomes" id="UP001189429"/>
    </source>
</evidence>
<evidence type="ECO:0000313" key="2">
    <source>
        <dbReference type="EMBL" id="CAK0833036.1"/>
    </source>
</evidence>
<feature type="region of interest" description="Disordered" evidence="1">
    <location>
        <begin position="147"/>
        <end position="273"/>
    </location>
</feature>
<feature type="compositionally biased region" description="Basic residues" evidence="1">
    <location>
        <begin position="190"/>
        <end position="200"/>
    </location>
</feature>
<comment type="caution">
    <text evidence="2">The sequence shown here is derived from an EMBL/GenBank/DDBJ whole genome shotgun (WGS) entry which is preliminary data.</text>
</comment>
<sequence>MSASSLGYRDAGSVLLSKADAERGRADLRRTGGRDEPAVFTGAVLSRRKPRVQKDADADKDHEAAALTLDRSEVWARRAEGRLRWLSKALVLVGKKAVKAQLVYDIVAHRKFVAGASDKTGERMRALLLANLHVFSAKQQKYFSSEANEFSSFGTSAPKDRAAARRRRAQPPAPPGGGAPPARAAAAAPRPRRRRPHRPGPRGERPAVARRPRRGGDGAAPRLGRGGRAAPPPQGHEPRGPPRPEQRGPAAAGAASGQPRAAPPAAPRGPPLA</sequence>
<feature type="compositionally biased region" description="Pro residues" evidence="1">
    <location>
        <begin position="261"/>
        <end position="273"/>
    </location>
</feature>
<gene>
    <name evidence="2" type="ORF">PCOR1329_LOCUS30866</name>
</gene>
<feature type="compositionally biased region" description="Low complexity" evidence="1">
    <location>
        <begin position="180"/>
        <end position="189"/>
    </location>
</feature>
<keyword evidence="3" id="KW-1185">Reference proteome</keyword>
<feature type="compositionally biased region" description="Basic and acidic residues" evidence="1">
    <location>
        <begin position="236"/>
        <end position="246"/>
    </location>
</feature>
<dbReference type="Proteomes" id="UP001189429">
    <property type="component" value="Unassembled WGS sequence"/>
</dbReference>
<protein>
    <submittedName>
        <fullName evidence="2">Uncharacterized protein</fullName>
    </submittedName>
</protein>
<reference evidence="2" key="1">
    <citation type="submission" date="2023-10" db="EMBL/GenBank/DDBJ databases">
        <authorList>
            <person name="Chen Y."/>
            <person name="Shah S."/>
            <person name="Dougan E. K."/>
            <person name="Thang M."/>
            <person name="Chan C."/>
        </authorList>
    </citation>
    <scope>NUCLEOTIDE SEQUENCE [LARGE SCALE GENOMIC DNA]</scope>
</reference>